<proteinExistence type="inferred from homology"/>
<evidence type="ECO:0000256" key="4">
    <source>
        <dbReference type="ARBA" id="ARBA00022840"/>
    </source>
</evidence>
<comment type="similarity">
    <text evidence="2">Belongs to the mab-21 family.</text>
</comment>
<dbReference type="InterPro" id="IPR046903">
    <property type="entry name" value="Mab-21-like_nuc_Trfase"/>
</dbReference>
<keyword evidence="8" id="KW-1185">Reference proteome</keyword>
<dbReference type="AlphaFoldDB" id="A7RYN6"/>
<dbReference type="PANTHER" id="PTHR10656">
    <property type="entry name" value="CELL FATE DETERMINING PROTEIN MAB21-RELATED"/>
    <property type="match status" value="1"/>
</dbReference>
<feature type="domain" description="Mab-21-like nucleotidyltransferase" evidence="6">
    <location>
        <begin position="41"/>
        <end position="217"/>
    </location>
</feature>
<dbReference type="Gene3D" id="3.30.460.90">
    <property type="match status" value="1"/>
</dbReference>
<sequence>MKSPKKEQHTTKFVAALISKVSVLDPALDFSDIILTGSVSEGLKVHNPDEYDYLLILNVPFSVYESEDFKPGFVGILGDPTLPEDFLYPLRLRKRFSSALMKTVREFYSKEVVGIYTHIKSAAIKLQVHYDDVLPCCTCDIDLVIALKGPEGYWPRCAIKWLSQSQGGAVPPTVVNKVIKDGVHFVPKIYEGACDNNTCCIPMWRISFSLAEATLIRSLNEVHKNSFRILKALINSAKEKRLIGNKWVTSYHLKSLLLHANEAFMAIAHKARLGYANRAMEESANETQNANEVKNESEATTEDSNETLVGIINEAMMENANKTRMEDANEAIMEDANEAMMENANKAWMDNTNEARMVNANKAMMENANEAMMENANKAMMENAHKAMMGNANEVEVENTNEALTANTWLQLESQPAKKALPEGANAPMADNVSERDYVIDIITKLIQSLRSVHLPHYFVPTMNLFEYLKYLITESDFRDSFGKGHKDLIRGYEKLLAEIPEDLNELRRLSQQGQTVYYWQ</sequence>
<dbReference type="Gene3D" id="1.10.1410.40">
    <property type="match status" value="2"/>
</dbReference>
<evidence type="ECO:0000256" key="2">
    <source>
        <dbReference type="ARBA" id="ARBA00008307"/>
    </source>
</evidence>
<protein>
    <recommendedName>
        <fullName evidence="6">Mab-21-like nucleotidyltransferase domain-containing protein</fullName>
    </recommendedName>
</protein>
<dbReference type="PANTHER" id="PTHR10656:SF42">
    <property type="entry name" value="CYCLIC GMP-AMP SYNTHASE-LIKE PROTEIN-RELATED"/>
    <property type="match status" value="1"/>
</dbReference>
<dbReference type="SMART" id="SM01265">
    <property type="entry name" value="Mab-21"/>
    <property type="match status" value="1"/>
</dbReference>
<evidence type="ECO:0000313" key="7">
    <source>
        <dbReference type="EMBL" id="EDO43350.1"/>
    </source>
</evidence>
<evidence type="ECO:0000313" key="8">
    <source>
        <dbReference type="Proteomes" id="UP000001593"/>
    </source>
</evidence>
<name>A7RYN6_NEMVE</name>
<keyword evidence="4" id="KW-0067">ATP-binding</keyword>
<gene>
    <name evidence="7" type="ORF">NEMVEDRAFT_v1g204083</name>
</gene>
<dbReference type="InParanoid" id="A7RYN6"/>
<dbReference type="Pfam" id="PF03281">
    <property type="entry name" value="Mab-21"/>
    <property type="match status" value="1"/>
</dbReference>
<dbReference type="GO" id="GO:0005524">
    <property type="term" value="F:ATP binding"/>
    <property type="evidence" value="ECO:0007669"/>
    <property type="project" value="UniProtKB-KW"/>
</dbReference>
<accession>A7RYN6</accession>
<organism evidence="7 8">
    <name type="scientific">Nematostella vectensis</name>
    <name type="common">Starlet sea anemone</name>
    <dbReference type="NCBI Taxonomy" id="45351"/>
    <lineage>
        <taxon>Eukaryota</taxon>
        <taxon>Metazoa</taxon>
        <taxon>Cnidaria</taxon>
        <taxon>Anthozoa</taxon>
        <taxon>Hexacorallia</taxon>
        <taxon>Actiniaria</taxon>
        <taxon>Edwardsiidae</taxon>
        <taxon>Nematostella</taxon>
    </lineage>
</organism>
<dbReference type="InterPro" id="IPR024810">
    <property type="entry name" value="MAB21L/cGLR"/>
</dbReference>
<keyword evidence="3" id="KW-0547">Nucleotide-binding</keyword>
<dbReference type="Proteomes" id="UP000001593">
    <property type="component" value="Unassembled WGS sequence"/>
</dbReference>
<evidence type="ECO:0000256" key="3">
    <source>
        <dbReference type="ARBA" id="ARBA00022741"/>
    </source>
</evidence>
<comment type="cofactor">
    <cofactor evidence="1">
        <name>Mg(2+)</name>
        <dbReference type="ChEBI" id="CHEBI:18420"/>
    </cofactor>
</comment>
<dbReference type="EMBL" id="DS469554">
    <property type="protein sequence ID" value="EDO43350.1"/>
    <property type="molecule type" value="Genomic_DNA"/>
</dbReference>
<feature type="region of interest" description="Disordered" evidence="5">
    <location>
        <begin position="282"/>
        <end position="304"/>
    </location>
</feature>
<evidence type="ECO:0000259" key="6">
    <source>
        <dbReference type="Pfam" id="PF03281"/>
    </source>
</evidence>
<evidence type="ECO:0000256" key="5">
    <source>
        <dbReference type="SAM" id="MobiDB-lite"/>
    </source>
</evidence>
<dbReference type="HOGENOM" id="CLU_523065_0_0_1"/>
<reference evidence="7 8" key="1">
    <citation type="journal article" date="2007" name="Science">
        <title>Sea anemone genome reveals ancestral eumetazoan gene repertoire and genomic organization.</title>
        <authorList>
            <person name="Putnam N.H."/>
            <person name="Srivastava M."/>
            <person name="Hellsten U."/>
            <person name="Dirks B."/>
            <person name="Chapman J."/>
            <person name="Salamov A."/>
            <person name="Terry A."/>
            <person name="Shapiro H."/>
            <person name="Lindquist E."/>
            <person name="Kapitonov V.V."/>
            <person name="Jurka J."/>
            <person name="Genikhovich G."/>
            <person name="Grigoriev I.V."/>
            <person name="Lucas S.M."/>
            <person name="Steele R.E."/>
            <person name="Finnerty J.R."/>
            <person name="Technau U."/>
            <person name="Martindale M.Q."/>
            <person name="Rokhsar D.S."/>
        </authorList>
    </citation>
    <scope>NUCLEOTIDE SEQUENCE [LARGE SCALE GENOMIC DNA]</scope>
    <source>
        <strain evidence="8">CH2 X CH6</strain>
    </source>
</reference>
<dbReference type="KEGG" id="nve:5515284"/>
<evidence type="ECO:0000256" key="1">
    <source>
        <dbReference type="ARBA" id="ARBA00001946"/>
    </source>
</evidence>